<gene>
    <name evidence="4" type="ordered locus">Rcas_0494</name>
</gene>
<protein>
    <submittedName>
        <fullName evidence="4">Undecaprenyl-phosphate galactose phosphotransferase</fullName>
        <ecNumber evidence="4">2.7.8.6</ecNumber>
    </submittedName>
</protein>
<dbReference type="EMBL" id="CP000804">
    <property type="protein sequence ID" value="ABU56624.1"/>
    <property type="molecule type" value="Genomic_DNA"/>
</dbReference>
<dbReference type="HOGENOM" id="CLU_024920_1_4_0"/>
<dbReference type="Proteomes" id="UP000000263">
    <property type="component" value="Chromosome"/>
</dbReference>
<dbReference type="PANTHER" id="PTHR30576">
    <property type="entry name" value="COLANIC BIOSYNTHESIS UDP-GLUCOSE LIPID CARRIER TRANSFERASE"/>
    <property type="match status" value="1"/>
</dbReference>
<keyword evidence="5" id="KW-1185">Reference proteome</keyword>
<dbReference type="KEGG" id="rca:Rcas_0494"/>
<keyword evidence="2" id="KW-1133">Transmembrane helix</keyword>
<dbReference type="PANTHER" id="PTHR30576:SF8">
    <property type="entry name" value="UNDECAPRENYL-PHOSPHATE GALACTOSE PHOSPHOTRANSFERASE"/>
    <property type="match status" value="1"/>
</dbReference>
<evidence type="ECO:0000259" key="3">
    <source>
        <dbReference type="Pfam" id="PF02397"/>
    </source>
</evidence>
<reference evidence="4 5" key="1">
    <citation type="submission" date="2007-08" db="EMBL/GenBank/DDBJ databases">
        <title>Complete sequence of Roseiflexus castenholzii DSM 13941.</title>
        <authorList>
            <consortium name="US DOE Joint Genome Institute"/>
            <person name="Copeland A."/>
            <person name="Lucas S."/>
            <person name="Lapidus A."/>
            <person name="Barry K."/>
            <person name="Glavina del Rio T."/>
            <person name="Dalin E."/>
            <person name="Tice H."/>
            <person name="Pitluck S."/>
            <person name="Thompson L.S."/>
            <person name="Brettin T."/>
            <person name="Bruce D."/>
            <person name="Detter J.C."/>
            <person name="Han C."/>
            <person name="Tapia R."/>
            <person name="Schmutz J."/>
            <person name="Larimer F."/>
            <person name="Land M."/>
            <person name="Hauser L."/>
            <person name="Kyrpides N."/>
            <person name="Mikhailova N."/>
            <person name="Bryant D.A."/>
            <person name="Hanada S."/>
            <person name="Tsukatani Y."/>
            <person name="Richardson P."/>
        </authorList>
    </citation>
    <scope>NUCLEOTIDE SEQUENCE [LARGE SCALE GENOMIC DNA]</scope>
    <source>
        <strain evidence="5">DSM 13941 / HLO8</strain>
    </source>
</reference>
<comment type="similarity">
    <text evidence="1">Belongs to the bacterial sugar transferase family.</text>
</comment>
<keyword evidence="2" id="KW-0812">Transmembrane</keyword>
<dbReference type="eggNOG" id="COG2148">
    <property type="taxonomic scope" value="Bacteria"/>
</dbReference>
<dbReference type="AlphaFoldDB" id="A7NGN1"/>
<evidence type="ECO:0000256" key="2">
    <source>
        <dbReference type="SAM" id="Phobius"/>
    </source>
</evidence>
<evidence type="ECO:0000256" key="1">
    <source>
        <dbReference type="ARBA" id="ARBA00006464"/>
    </source>
</evidence>
<sequence>MYRRYGKRALDLILVVPALILLAPAMAILTLLIRLKMGSPVLFTQERAGKDGTPFRLYKFRSMTNARDAQGNLLPDEQRLTPFGRFLRSASLDELPQLFNVLRGEMSLVGPRPLLMTYINRYTPEQRRRLDVLPGVTCQAVLHGRSNQTWDEILARDVWYVDHISLWTDLRILFGTMRVVLTREGVERSANGQVPEFLGVLAQAQGNVSETHVGQSQGW</sequence>
<dbReference type="OrthoDB" id="9795351at2"/>
<keyword evidence="4" id="KW-0808">Transferase</keyword>
<accession>A7NGN1</accession>
<name>A7NGN1_ROSCS</name>
<evidence type="ECO:0000313" key="4">
    <source>
        <dbReference type="EMBL" id="ABU56624.1"/>
    </source>
</evidence>
<dbReference type="InterPro" id="IPR003362">
    <property type="entry name" value="Bact_transf"/>
</dbReference>
<proteinExistence type="inferred from homology"/>
<dbReference type="RefSeq" id="WP_011998027.1">
    <property type="nucleotide sequence ID" value="NC_009767.1"/>
</dbReference>
<dbReference type="EC" id="2.7.8.6" evidence="4"/>
<feature type="domain" description="Bacterial sugar transferase" evidence="3">
    <location>
        <begin position="7"/>
        <end position="181"/>
    </location>
</feature>
<dbReference type="Pfam" id="PF02397">
    <property type="entry name" value="Bac_transf"/>
    <property type="match status" value="1"/>
</dbReference>
<evidence type="ECO:0000313" key="5">
    <source>
        <dbReference type="Proteomes" id="UP000000263"/>
    </source>
</evidence>
<dbReference type="STRING" id="383372.Rcas_0494"/>
<keyword evidence="2" id="KW-0472">Membrane</keyword>
<organism evidence="4 5">
    <name type="scientific">Roseiflexus castenholzii (strain DSM 13941 / HLO8)</name>
    <dbReference type="NCBI Taxonomy" id="383372"/>
    <lineage>
        <taxon>Bacteria</taxon>
        <taxon>Bacillati</taxon>
        <taxon>Chloroflexota</taxon>
        <taxon>Chloroflexia</taxon>
        <taxon>Chloroflexales</taxon>
        <taxon>Roseiflexineae</taxon>
        <taxon>Roseiflexaceae</taxon>
        <taxon>Roseiflexus</taxon>
    </lineage>
</organism>
<dbReference type="GO" id="GO:0047360">
    <property type="term" value="F:undecaprenyl-phosphate galactose phosphotransferase activity"/>
    <property type="evidence" value="ECO:0007669"/>
    <property type="project" value="UniProtKB-EC"/>
</dbReference>
<feature type="transmembrane region" description="Helical" evidence="2">
    <location>
        <begin position="12"/>
        <end position="33"/>
    </location>
</feature>